<dbReference type="InterPro" id="IPR051219">
    <property type="entry name" value="Heterochromatin_chromo-domain"/>
</dbReference>
<keyword evidence="5" id="KW-0238">DNA-binding</keyword>
<comment type="caution">
    <text evidence="5">The sequence shown here is derived from an EMBL/GenBank/DDBJ whole genome shotgun (WGS) entry which is preliminary data.</text>
</comment>
<dbReference type="EMBL" id="JAHLQT010010178">
    <property type="protein sequence ID" value="KAG7173023.1"/>
    <property type="molecule type" value="Genomic_DNA"/>
</dbReference>
<dbReference type="PANTHER" id="PTHR22812">
    <property type="entry name" value="CHROMOBOX PROTEIN"/>
    <property type="match status" value="1"/>
</dbReference>
<dbReference type="Gene3D" id="2.40.50.40">
    <property type="match status" value="2"/>
</dbReference>
<gene>
    <name evidence="5" type="ORF">Hamer_G008541</name>
</gene>
<dbReference type="Proteomes" id="UP000747542">
    <property type="component" value="Unassembled WGS sequence"/>
</dbReference>
<dbReference type="InterPro" id="IPR023780">
    <property type="entry name" value="Chromo_domain"/>
</dbReference>
<dbReference type="GO" id="GO:0005634">
    <property type="term" value="C:nucleus"/>
    <property type="evidence" value="ECO:0007669"/>
    <property type="project" value="UniProtKB-SubCell"/>
</dbReference>
<dbReference type="AlphaFoldDB" id="A0A8J5N423"/>
<proteinExistence type="predicted"/>
<sequence>MASGSKVVEETDSGDIFLVEKVVDIKWIEDDTGREVEYYRVRWKNYNPADDTWEPRANFLHESINVVHRFNDKFRKLQKEYTAMCHQTGKRVVKSNLRKVNILSEEIENILKKKTTKIKGNTCTSYFVKWVGFKQPSWESEFKLIHASDKVESFLHKGHVQNSRQQSECAGAGTSASSVPDPESCVLCDLTMPKRPATETPSNVAKRSLVAVMLDVKLDITKRHEHGEGTSVIGRVHGLTHSTVHSIVKSADKVKEMAGSATPLTATKVTRFRDAEMESMERIDNESEVADDPGSDDENEVADDPGSEESEVADDPSKPSPSPLMPTSASKQHRTSENKLPIVDSLPKYDASRMEVEFKKQINLSLKLSKEEFCTAVNNVEYFEFDAASLLPLCETLQPMDKQQWPEPNHSWETHSPHDYGRVMACLSSGDLPDVDFQLLFLAAARRGQRDIALLLATCVPDLSVQDEWGETALTMAARRGDIWFAYHLLVLGVPVHEQNNEKQSARDVAAKYHQKHFLVFWEMYKQKGDPYLQIKYGDK</sequence>
<feature type="domain" description="Chromo" evidence="4">
    <location>
        <begin position="17"/>
        <end position="82"/>
    </location>
</feature>
<evidence type="ECO:0000256" key="2">
    <source>
        <dbReference type="ARBA" id="ARBA00023242"/>
    </source>
</evidence>
<dbReference type="PROSITE" id="PS50013">
    <property type="entry name" value="CHROMO_2"/>
    <property type="match status" value="2"/>
</dbReference>
<dbReference type="Pfam" id="PF00385">
    <property type="entry name" value="Chromo"/>
    <property type="match status" value="1"/>
</dbReference>
<evidence type="ECO:0000256" key="1">
    <source>
        <dbReference type="ARBA" id="ARBA00004123"/>
    </source>
</evidence>
<evidence type="ECO:0000313" key="5">
    <source>
        <dbReference type="EMBL" id="KAG7173023.1"/>
    </source>
</evidence>
<evidence type="ECO:0000313" key="6">
    <source>
        <dbReference type="Proteomes" id="UP000747542"/>
    </source>
</evidence>
<dbReference type="SMART" id="SM00298">
    <property type="entry name" value="CHROMO"/>
    <property type="match status" value="2"/>
</dbReference>
<reference evidence="5" key="1">
    <citation type="journal article" date="2021" name="Sci. Adv.">
        <title>The American lobster genome reveals insights on longevity, neural, and immune adaptations.</title>
        <authorList>
            <person name="Polinski J.M."/>
            <person name="Zimin A.V."/>
            <person name="Clark K.F."/>
            <person name="Kohn A.B."/>
            <person name="Sadowski N."/>
            <person name="Timp W."/>
            <person name="Ptitsyn A."/>
            <person name="Khanna P."/>
            <person name="Romanova D.Y."/>
            <person name="Williams P."/>
            <person name="Greenwood S.J."/>
            <person name="Moroz L.L."/>
            <person name="Walt D.R."/>
            <person name="Bodnar A.G."/>
        </authorList>
    </citation>
    <scope>NUCLEOTIDE SEQUENCE</scope>
    <source>
        <strain evidence="5">GMGI-L3</strain>
    </source>
</reference>
<dbReference type="InterPro" id="IPR016197">
    <property type="entry name" value="Chromo-like_dom_sf"/>
</dbReference>
<dbReference type="InterPro" id="IPR036770">
    <property type="entry name" value="Ankyrin_rpt-contain_sf"/>
</dbReference>
<dbReference type="SUPFAM" id="SSF46689">
    <property type="entry name" value="Homeodomain-like"/>
    <property type="match status" value="1"/>
</dbReference>
<evidence type="ECO:0000259" key="4">
    <source>
        <dbReference type="PROSITE" id="PS50013"/>
    </source>
</evidence>
<accession>A0A8J5N423</accession>
<keyword evidence="6" id="KW-1185">Reference proteome</keyword>
<feature type="region of interest" description="Disordered" evidence="3">
    <location>
        <begin position="279"/>
        <end position="342"/>
    </location>
</feature>
<dbReference type="InterPro" id="IPR000953">
    <property type="entry name" value="Chromo/chromo_shadow_dom"/>
</dbReference>
<organism evidence="5 6">
    <name type="scientific">Homarus americanus</name>
    <name type="common">American lobster</name>
    <dbReference type="NCBI Taxonomy" id="6706"/>
    <lineage>
        <taxon>Eukaryota</taxon>
        <taxon>Metazoa</taxon>
        <taxon>Ecdysozoa</taxon>
        <taxon>Arthropoda</taxon>
        <taxon>Crustacea</taxon>
        <taxon>Multicrustacea</taxon>
        <taxon>Malacostraca</taxon>
        <taxon>Eumalacostraca</taxon>
        <taxon>Eucarida</taxon>
        <taxon>Decapoda</taxon>
        <taxon>Pleocyemata</taxon>
        <taxon>Astacidea</taxon>
        <taxon>Nephropoidea</taxon>
        <taxon>Nephropidae</taxon>
        <taxon>Homarus</taxon>
    </lineage>
</organism>
<dbReference type="InterPro" id="IPR009057">
    <property type="entry name" value="Homeodomain-like_sf"/>
</dbReference>
<keyword evidence="2" id="KW-0539">Nucleus</keyword>
<feature type="domain" description="Chromo" evidence="4">
    <location>
        <begin position="105"/>
        <end position="166"/>
    </location>
</feature>
<protein>
    <submittedName>
        <fullName evidence="5">CENPB DNA-binding domain containing protein 1-like 32</fullName>
    </submittedName>
</protein>
<dbReference type="SUPFAM" id="SSF48403">
    <property type="entry name" value="Ankyrin repeat"/>
    <property type="match status" value="1"/>
</dbReference>
<dbReference type="GO" id="GO:0003677">
    <property type="term" value="F:DNA binding"/>
    <property type="evidence" value="ECO:0007669"/>
    <property type="project" value="UniProtKB-KW"/>
</dbReference>
<dbReference type="Gene3D" id="1.25.40.20">
    <property type="entry name" value="Ankyrin repeat-containing domain"/>
    <property type="match status" value="1"/>
</dbReference>
<dbReference type="SUPFAM" id="SSF54160">
    <property type="entry name" value="Chromo domain-like"/>
    <property type="match status" value="2"/>
</dbReference>
<dbReference type="GO" id="GO:0005694">
    <property type="term" value="C:chromosome"/>
    <property type="evidence" value="ECO:0007669"/>
    <property type="project" value="UniProtKB-ARBA"/>
</dbReference>
<evidence type="ECO:0000256" key="3">
    <source>
        <dbReference type="SAM" id="MobiDB-lite"/>
    </source>
</evidence>
<comment type="subcellular location">
    <subcellularLocation>
        <location evidence="1">Nucleus</location>
    </subcellularLocation>
</comment>
<feature type="compositionally biased region" description="Acidic residues" evidence="3">
    <location>
        <begin position="286"/>
        <end position="314"/>
    </location>
</feature>
<name>A0A8J5N423_HOMAM</name>